<dbReference type="EMBL" id="CP021434">
    <property type="protein sequence ID" value="ARU61963.1"/>
    <property type="molecule type" value="Genomic_DNA"/>
</dbReference>
<accession>A0A1Y0IRG4</accession>
<dbReference type="Proteomes" id="UP000195437">
    <property type="component" value="Chromosome"/>
</dbReference>
<reference evidence="2" key="1">
    <citation type="submission" date="2017-05" db="EMBL/GenBank/DDBJ databases">
        <authorList>
            <person name="Sung H."/>
        </authorList>
    </citation>
    <scope>NUCLEOTIDE SEQUENCE [LARGE SCALE GENOMIC DNA]</scope>
    <source>
        <strain evidence="2">AR23208</strain>
    </source>
</reference>
<evidence type="ECO:0000313" key="2">
    <source>
        <dbReference type="Proteomes" id="UP000195437"/>
    </source>
</evidence>
<gene>
    <name evidence="1" type="ORF">CBW65_13835</name>
</gene>
<dbReference type="AlphaFoldDB" id="A0A1Y0IRG4"/>
<dbReference type="RefSeq" id="WP_087457332.1">
    <property type="nucleotide sequence ID" value="NZ_CP021434.1"/>
</dbReference>
<dbReference type="KEGG" id="tum:CBW65_13835"/>
<sequence>MDDILPDEFTNDEYALEYGSAYVAKMQYLEHVMLNYETGTECFNVLNFEGGLGKSLHILRVLDRYLSQDESKMNFLIVKKFNKEIERSANYLTGRGHFSVVGLTSENWTSEWAKKPASLKNVRVLFISHERYVKLCLSDDRKHFMEGRHVLIIDEKVVFPIHTFNKAKYDKIRAYFPRPLQKEYDKVCDPLLHWLDKLEDQKNQCARVKANIHPATISNFKSIVEPYLSSLAIKERQEVDHFLQGIDIWYGTKCAFNSGNISGSDQRYKHWGMQNNIILDASANIDGVYKLDKNKFRIINQGNVVDHSNCVFNIYQFNSSKSNIRKNQEHMLAEVAQKIQLNLQAEDRILLICHKENAEKLNRYLHEVRLDDVLVHEKEKEYWGEQIVINWYGNLVGKNDYSLFNKCWLIGTPNLPFEHYLLQYLQYSNIDWGKKGMALHAGRFTNDTFHSVQLGFVSAEIYQALKRIQRVSVPHGEFNLVLSNDEIVTKVLSSFKNSTNRKALHFDFKVKQDEERTETRSIRASELANYLKGLPMGEYSKMSIREANGIDQAHFSGYLKHPKILKLTQEGKIIISYKTITVL</sequence>
<proteinExistence type="predicted"/>
<protein>
    <submittedName>
        <fullName evidence="1">Uncharacterized protein</fullName>
    </submittedName>
</protein>
<dbReference type="OrthoDB" id="1805550at2"/>
<name>A0A1Y0IRG4_9BACL</name>
<organism evidence="1 2">
    <name type="scientific">Tumebacillus avium</name>
    <dbReference type="NCBI Taxonomy" id="1903704"/>
    <lineage>
        <taxon>Bacteria</taxon>
        <taxon>Bacillati</taxon>
        <taxon>Bacillota</taxon>
        <taxon>Bacilli</taxon>
        <taxon>Bacillales</taxon>
        <taxon>Alicyclobacillaceae</taxon>
        <taxon>Tumebacillus</taxon>
    </lineage>
</organism>
<evidence type="ECO:0000313" key="1">
    <source>
        <dbReference type="EMBL" id="ARU61963.1"/>
    </source>
</evidence>
<keyword evidence="2" id="KW-1185">Reference proteome</keyword>